<proteinExistence type="predicted"/>
<name>A0A4Z1NR58_9PEZI</name>
<keyword evidence="2" id="KW-1185">Reference proteome</keyword>
<dbReference type="Proteomes" id="UP000298493">
    <property type="component" value="Unassembled WGS sequence"/>
</dbReference>
<dbReference type="AlphaFoldDB" id="A0A4Z1NR58"/>
<evidence type="ECO:0000313" key="1">
    <source>
        <dbReference type="EMBL" id="TID13328.1"/>
    </source>
</evidence>
<evidence type="ECO:0000313" key="2">
    <source>
        <dbReference type="Proteomes" id="UP000298493"/>
    </source>
</evidence>
<comment type="caution">
    <text evidence="1">The sequence shown here is derived from an EMBL/GenBank/DDBJ whole genome shotgun (WGS) entry which is preliminary data.</text>
</comment>
<accession>A0A4Z1NR58</accession>
<reference evidence="1 2" key="1">
    <citation type="submission" date="2019-04" db="EMBL/GenBank/DDBJ databases">
        <title>High contiguity whole genome sequence and gene annotation resource for two Venturia nashicola isolates.</title>
        <authorList>
            <person name="Prokchorchik M."/>
            <person name="Won K."/>
            <person name="Lee Y."/>
            <person name="Choi E.D."/>
            <person name="Segonzac C."/>
            <person name="Sohn K.H."/>
        </authorList>
    </citation>
    <scope>NUCLEOTIDE SEQUENCE [LARGE SCALE GENOMIC DNA]</scope>
    <source>
        <strain evidence="1 2">PRI2</strain>
    </source>
</reference>
<organism evidence="1 2">
    <name type="scientific">Venturia nashicola</name>
    <dbReference type="NCBI Taxonomy" id="86259"/>
    <lineage>
        <taxon>Eukaryota</taxon>
        <taxon>Fungi</taxon>
        <taxon>Dikarya</taxon>
        <taxon>Ascomycota</taxon>
        <taxon>Pezizomycotina</taxon>
        <taxon>Dothideomycetes</taxon>
        <taxon>Pleosporomycetidae</taxon>
        <taxon>Venturiales</taxon>
        <taxon>Venturiaceae</taxon>
        <taxon>Venturia</taxon>
    </lineage>
</organism>
<protein>
    <submittedName>
        <fullName evidence="1">Uncharacterized protein</fullName>
    </submittedName>
</protein>
<dbReference type="EMBL" id="SNSC02000027">
    <property type="protein sequence ID" value="TID13328.1"/>
    <property type="molecule type" value="Genomic_DNA"/>
</dbReference>
<gene>
    <name evidence="1" type="ORF">E6O75_ATG10188</name>
</gene>
<sequence length="84" mass="8925">MATMAVTTLETAVLTAERIFSAKNLPAAFVNAFCGRIKALRDGGGFGIGGSGRDCIGGFENGVQRKENRLGIDVHRGWTKIGNR</sequence>